<protein>
    <submittedName>
        <fullName evidence="1">Uncharacterized protein</fullName>
    </submittedName>
</protein>
<comment type="caution">
    <text evidence="1">The sequence shown here is derived from an EMBL/GenBank/DDBJ whole genome shotgun (WGS) entry which is preliminary data.</text>
</comment>
<reference evidence="1 2" key="1">
    <citation type="submission" date="2023-07" db="EMBL/GenBank/DDBJ databases">
        <title>Paenibacillus sp. JX-17 nov. isolated from soil.</title>
        <authorList>
            <person name="Wan Y."/>
            <person name="Liu B."/>
        </authorList>
    </citation>
    <scope>NUCLEOTIDE SEQUENCE [LARGE SCALE GENOMIC DNA]</scope>
    <source>
        <strain evidence="1 2">JX-17</strain>
    </source>
</reference>
<evidence type="ECO:0000313" key="1">
    <source>
        <dbReference type="EMBL" id="MDO7905721.1"/>
    </source>
</evidence>
<keyword evidence="2" id="KW-1185">Reference proteome</keyword>
<sequence length="272" mass="30624">MLTVNVSKQKMITLHAKELFFLAGVLGSNRLLGIEDPFSGYLAEELAEEWSRVRESLLQKGYLKQVEQGKELAMLPTVFSRVAIAGLSDKACWIRYDREGKSFEGYLHCTNERVVEVSRLEGQDDCYRLCELGNVEDACSALIGRMGWMEQSPSDAPALMFSKKSFLEMYQHRDSLAFGELSERLVLASGDEEGALALTSALKNNVSSGELQLLSWNGSEWETQRAAFVIGHAMNWLFRMSARGQDDWLVAALATRTQIEDLLLNWLRQPSE</sequence>
<accession>A0ABT9C8Y9</accession>
<name>A0ABT9C8Y9_9BACL</name>
<evidence type="ECO:0000313" key="2">
    <source>
        <dbReference type="Proteomes" id="UP001240171"/>
    </source>
</evidence>
<proteinExistence type="predicted"/>
<dbReference type="EMBL" id="JAUQTB010000002">
    <property type="protein sequence ID" value="MDO7905721.1"/>
    <property type="molecule type" value="Genomic_DNA"/>
</dbReference>
<organism evidence="1 2">
    <name type="scientific">Paenibacillus lacisoli</name>
    <dbReference type="NCBI Taxonomy" id="3064525"/>
    <lineage>
        <taxon>Bacteria</taxon>
        <taxon>Bacillati</taxon>
        <taxon>Bacillota</taxon>
        <taxon>Bacilli</taxon>
        <taxon>Bacillales</taxon>
        <taxon>Paenibacillaceae</taxon>
        <taxon>Paenibacillus</taxon>
    </lineage>
</organism>
<dbReference type="RefSeq" id="WP_305022924.1">
    <property type="nucleotide sequence ID" value="NZ_JAUQTB010000002.1"/>
</dbReference>
<gene>
    <name evidence="1" type="ORF">Q5741_04750</name>
</gene>
<dbReference type="Proteomes" id="UP001240171">
    <property type="component" value="Unassembled WGS sequence"/>
</dbReference>